<dbReference type="GO" id="GO:0006487">
    <property type="term" value="P:protein N-linked glycosylation"/>
    <property type="evidence" value="ECO:0007669"/>
    <property type="project" value="TreeGrafter"/>
</dbReference>
<protein>
    <submittedName>
        <fullName evidence="10">Oligosaccharyltransferase complex subunit delta (Ribophorin II)</fullName>
    </submittedName>
</protein>
<feature type="domain" description="Ribophorin II C-terminal" evidence="9">
    <location>
        <begin position="175"/>
        <end position="278"/>
    </location>
</feature>
<evidence type="ECO:0000259" key="9">
    <source>
        <dbReference type="Pfam" id="PF25147"/>
    </source>
</evidence>
<feature type="chain" id="PRO_5044250035" evidence="8">
    <location>
        <begin position="22"/>
        <end position="283"/>
    </location>
</feature>
<dbReference type="EMBL" id="JAANYQ010000003">
    <property type="protein sequence ID" value="KAF4124914.1"/>
    <property type="molecule type" value="Genomic_DNA"/>
</dbReference>
<evidence type="ECO:0000256" key="6">
    <source>
        <dbReference type="ARBA" id="ARBA00023136"/>
    </source>
</evidence>
<evidence type="ECO:0000256" key="4">
    <source>
        <dbReference type="ARBA" id="ARBA00022824"/>
    </source>
</evidence>
<reference evidence="10" key="1">
    <citation type="submission" date="2020-03" db="EMBL/GenBank/DDBJ databases">
        <title>Site-based positive gene gene selection in Geosmithia morbida across the United States reveals a broad range of putative effectors and factors for local host and environmental adapation.</title>
        <authorList>
            <person name="Onufrak A."/>
            <person name="Murdoch R.W."/>
            <person name="Gazis R."/>
            <person name="Huff M."/>
            <person name="Staton M."/>
            <person name="Klingeman W."/>
            <person name="Hadziabdic D."/>
        </authorList>
    </citation>
    <scope>NUCLEOTIDE SEQUENCE</scope>
    <source>
        <strain evidence="10">1262</strain>
    </source>
</reference>
<dbReference type="PANTHER" id="PTHR12640:SF0">
    <property type="entry name" value="DOLICHYL-DIPHOSPHOOLIGOSACCHARIDE--PROTEIN GLYCOSYLTRANSFERASE SUBUNIT 2"/>
    <property type="match status" value="1"/>
</dbReference>
<dbReference type="OrthoDB" id="432292at2759"/>
<dbReference type="PANTHER" id="PTHR12640">
    <property type="entry name" value="RIBOPHORIN II"/>
    <property type="match status" value="1"/>
</dbReference>
<evidence type="ECO:0000313" key="10">
    <source>
        <dbReference type="EMBL" id="KAF4124914.1"/>
    </source>
</evidence>
<evidence type="ECO:0000256" key="1">
    <source>
        <dbReference type="ARBA" id="ARBA00004477"/>
    </source>
</evidence>
<keyword evidence="6 7" id="KW-0472">Membrane</keyword>
<feature type="signal peptide" evidence="8">
    <location>
        <begin position="1"/>
        <end position="21"/>
    </location>
</feature>
<accession>A0A9P4Z008</accession>
<organism evidence="10 11">
    <name type="scientific">Geosmithia morbida</name>
    <dbReference type="NCBI Taxonomy" id="1094350"/>
    <lineage>
        <taxon>Eukaryota</taxon>
        <taxon>Fungi</taxon>
        <taxon>Dikarya</taxon>
        <taxon>Ascomycota</taxon>
        <taxon>Pezizomycotina</taxon>
        <taxon>Sordariomycetes</taxon>
        <taxon>Hypocreomycetidae</taxon>
        <taxon>Hypocreales</taxon>
        <taxon>Bionectriaceae</taxon>
        <taxon>Geosmithia</taxon>
    </lineage>
</organism>
<comment type="caution">
    <text evidence="10">The sequence shown here is derived from an EMBL/GenBank/DDBJ whole genome shotgun (WGS) entry which is preliminary data.</text>
</comment>
<keyword evidence="2 7" id="KW-0812">Transmembrane</keyword>
<evidence type="ECO:0000256" key="2">
    <source>
        <dbReference type="ARBA" id="ARBA00022692"/>
    </source>
</evidence>
<sequence>MRFPVTSTFTLLAGAAAAAAASSWGFSDASVQAVAKSGVVDSTHTFSDSRPAAEPVVLGHTDKLKVSLTTKSGSSAKKPHQAFLMVREESGLEAPFALTLKGSGKGTVEIKDLPVQLLVSPKPLKASLVLGSFGSDQATISPAFDIVLQLDANANTPVVEPSLRYGKQPNIHHIFRGDPKSPPIIVSIVFSLAVVATVPALFIGWTVIGGNLSHAKEALSNAPIAHVGFLGSIIAMEGVFFLYYSGLKLFSVLPFMGAVGLVAVLSGSKALGEVQSRRLAGER</sequence>
<dbReference type="InterPro" id="IPR008814">
    <property type="entry name" value="Swp1"/>
</dbReference>
<comment type="subcellular location">
    <subcellularLocation>
        <location evidence="1">Endoplasmic reticulum membrane</location>
        <topology evidence="1">Multi-pass membrane protein</topology>
    </subcellularLocation>
</comment>
<feature type="transmembrane region" description="Helical" evidence="7">
    <location>
        <begin position="184"/>
        <end position="212"/>
    </location>
</feature>
<keyword evidence="3 8" id="KW-0732">Signal</keyword>
<keyword evidence="5 7" id="KW-1133">Transmembrane helix</keyword>
<evidence type="ECO:0000256" key="5">
    <source>
        <dbReference type="ARBA" id="ARBA00022989"/>
    </source>
</evidence>
<dbReference type="RefSeq" id="XP_035323566.1">
    <property type="nucleotide sequence ID" value="XM_035465729.1"/>
</dbReference>
<keyword evidence="4" id="KW-0256">Endoplasmic reticulum</keyword>
<dbReference type="GO" id="GO:0008250">
    <property type="term" value="C:oligosaccharyltransferase complex"/>
    <property type="evidence" value="ECO:0007669"/>
    <property type="project" value="InterPro"/>
</dbReference>
<evidence type="ECO:0000313" key="11">
    <source>
        <dbReference type="Proteomes" id="UP000749293"/>
    </source>
</evidence>
<dbReference type="InterPro" id="IPR056790">
    <property type="entry name" value="Ribophorin_II_C"/>
</dbReference>
<dbReference type="AlphaFoldDB" id="A0A9P4Z008"/>
<name>A0A9P4Z008_9HYPO</name>
<dbReference type="Proteomes" id="UP000749293">
    <property type="component" value="Unassembled WGS sequence"/>
</dbReference>
<feature type="transmembrane region" description="Helical" evidence="7">
    <location>
        <begin position="224"/>
        <end position="243"/>
    </location>
</feature>
<feature type="transmembrane region" description="Helical" evidence="7">
    <location>
        <begin position="249"/>
        <end position="268"/>
    </location>
</feature>
<evidence type="ECO:0000256" key="8">
    <source>
        <dbReference type="SAM" id="SignalP"/>
    </source>
</evidence>
<evidence type="ECO:0000256" key="7">
    <source>
        <dbReference type="SAM" id="Phobius"/>
    </source>
</evidence>
<keyword evidence="11" id="KW-1185">Reference proteome</keyword>
<evidence type="ECO:0000256" key="3">
    <source>
        <dbReference type="ARBA" id="ARBA00022729"/>
    </source>
</evidence>
<proteinExistence type="predicted"/>
<dbReference type="Pfam" id="PF25147">
    <property type="entry name" value="Ribophorin_II_C"/>
    <property type="match status" value="1"/>
</dbReference>
<dbReference type="GeneID" id="55969981"/>
<gene>
    <name evidence="10" type="ORF">GMORB2_3753</name>
</gene>